<gene>
    <name evidence="2" type="ORF">FSB_LOCUS28734</name>
</gene>
<proteinExistence type="predicted"/>
<keyword evidence="1" id="KW-1133">Transmembrane helix</keyword>
<dbReference type="PANTHER" id="PTHR33287:SF2">
    <property type="entry name" value="TRANSMEMBRANE PROTEIN"/>
    <property type="match status" value="1"/>
</dbReference>
<sequence length="160" mass="18308">MDMERLEKRKDKLTKAIAEQDKFLNDIQSSAFSVANCYFVFQGVILTIVCNGAQNLKPSNRWFLLSLSILAVLVNLFALIQIGIKYIDTKVSRRMFKSKLDGLTLKEGIPSDEKDKQLTKEINKIKHDHYLYLAIYIIIFLGFAAVVLVGCWKFLGNQNE</sequence>
<name>A0A2N9GML0_FAGSY</name>
<accession>A0A2N9GML0</accession>
<feature type="transmembrane region" description="Helical" evidence="1">
    <location>
        <begin position="62"/>
        <end position="87"/>
    </location>
</feature>
<keyword evidence="1" id="KW-0812">Transmembrane</keyword>
<evidence type="ECO:0008006" key="3">
    <source>
        <dbReference type="Google" id="ProtNLM"/>
    </source>
</evidence>
<dbReference type="PANTHER" id="PTHR33287">
    <property type="entry name" value="OS03G0453550 PROTEIN"/>
    <property type="match status" value="1"/>
</dbReference>
<dbReference type="EMBL" id="OIVN01002127">
    <property type="protein sequence ID" value="SPD00852.1"/>
    <property type="molecule type" value="Genomic_DNA"/>
</dbReference>
<evidence type="ECO:0000313" key="2">
    <source>
        <dbReference type="EMBL" id="SPD00852.1"/>
    </source>
</evidence>
<reference evidence="2" key="1">
    <citation type="submission" date="2018-02" db="EMBL/GenBank/DDBJ databases">
        <authorList>
            <person name="Cohen D.B."/>
            <person name="Kent A.D."/>
        </authorList>
    </citation>
    <scope>NUCLEOTIDE SEQUENCE</scope>
</reference>
<keyword evidence="1" id="KW-0472">Membrane</keyword>
<feature type="transmembrane region" description="Helical" evidence="1">
    <location>
        <begin position="37"/>
        <end position="56"/>
    </location>
</feature>
<protein>
    <recommendedName>
        <fullName evidence="3">Transmembrane protein</fullName>
    </recommendedName>
</protein>
<feature type="transmembrane region" description="Helical" evidence="1">
    <location>
        <begin position="130"/>
        <end position="155"/>
    </location>
</feature>
<dbReference type="AlphaFoldDB" id="A0A2N9GML0"/>
<evidence type="ECO:0000256" key="1">
    <source>
        <dbReference type="SAM" id="Phobius"/>
    </source>
</evidence>
<organism evidence="2">
    <name type="scientific">Fagus sylvatica</name>
    <name type="common">Beechnut</name>
    <dbReference type="NCBI Taxonomy" id="28930"/>
    <lineage>
        <taxon>Eukaryota</taxon>
        <taxon>Viridiplantae</taxon>
        <taxon>Streptophyta</taxon>
        <taxon>Embryophyta</taxon>
        <taxon>Tracheophyta</taxon>
        <taxon>Spermatophyta</taxon>
        <taxon>Magnoliopsida</taxon>
        <taxon>eudicotyledons</taxon>
        <taxon>Gunneridae</taxon>
        <taxon>Pentapetalae</taxon>
        <taxon>rosids</taxon>
        <taxon>fabids</taxon>
        <taxon>Fagales</taxon>
        <taxon>Fagaceae</taxon>
        <taxon>Fagus</taxon>
    </lineage>
</organism>